<evidence type="ECO:0000256" key="1">
    <source>
        <dbReference type="ARBA" id="ARBA00000085"/>
    </source>
</evidence>
<feature type="domain" description="HAMP" evidence="14">
    <location>
        <begin position="210"/>
        <end position="260"/>
    </location>
</feature>
<reference evidence="15 16" key="1">
    <citation type="submission" date="2018-10" db="EMBL/GenBank/DDBJ databases">
        <title>Transmission dynamics of multidrug resistant bacteria on intensive care unit surfaces.</title>
        <authorList>
            <person name="D'Souza A.W."/>
            <person name="Potter R.F."/>
            <person name="Wallace M."/>
            <person name="Shupe A."/>
            <person name="Patel S."/>
            <person name="Sun S."/>
            <person name="Gul D."/>
            <person name="Kwon J.H."/>
            <person name="Andleeb S."/>
            <person name="Burnham C.-A.D."/>
            <person name="Dantas G."/>
        </authorList>
    </citation>
    <scope>NUCLEOTIDE SEQUENCE [LARGE SCALE GENOMIC DNA]</scope>
    <source>
        <strain evidence="15 16">AS_373</strain>
    </source>
</reference>
<sequence length="606" mass="66796">MLKPLFPRKLRNQLIVMAICMVSIPVLTMGYVVDNEGRAALIAEKEKKLMAVTRLLDAALGDTFNQPMTLPRSQQITALNHQLSDTTEHIAQAFPGIGAGYYHRKLDAIITYAPQAQYKSNVGVTIAPEHPGRAVMASREPRVYSGKQVRGHILNAMIPIVRHGEVQGYIWANELSEDISLQAERLDWNIVMVLSVGLLLSLLLIVLASRRFSASIDVITHGLDNLAQDHHTRLPELPGEMGKISHSVNMLAQTLRETQTLNDLIIENAADGVIAVDKQGRVTTMNPAAEHITGYSLQELLGKPYSSIFIDTGFDSPVLETLQQGTGHVALEISFPARERTIEISVTTSQIHNARGELIGALVIFSDLTARKETQRRLAQTERLATLGELMAGVAHEVRNPLTAIKGYAQILKQHDLQPAHQQYLAVILKEIDSINRVIQQLLDFARPRRGLWQPVHLNQLLDECLVLIQTSGLEARIHFASHYDSSLPPIDADGELLKQVLLNILINAVQAISARGNITIRTLRWDDAHQAIAIQDDGCGIAPEHQKKIFDPFFTTKASGTGLGLALSQRIINAHHGDIQLVSQPGHGATFTLILPLHFQGTQPL</sequence>
<dbReference type="PROSITE" id="PS50112">
    <property type="entry name" value="PAS"/>
    <property type="match status" value="1"/>
</dbReference>
<evidence type="ECO:0000313" key="15">
    <source>
        <dbReference type="EMBL" id="RSE28729.1"/>
    </source>
</evidence>
<dbReference type="PANTHER" id="PTHR43065:SF10">
    <property type="entry name" value="PEROXIDE STRESS-ACTIVATED HISTIDINE KINASE MAK3"/>
    <property type="match status" value="1"/>
</dbReference>
<keyword evidence="9" id="KW-0902">Two-component regulatory system</keyword>
<dbReference type="InterPro" id="IPR003660">
    <property type="entry name" value="HAMP_dom"/>
</dbReference>
<dbReference type="PRINTS" id="PR00344">
    <property type="entry name" value="BCTRLSENSOR"/>
</dbReference>
<feature type="domain" description="PAC" evidence="13">
    <location>
        <begin position="329"/>
        <end position="380"/>
    </location>
</feature>
<evidence type="ECO:0000259" key="11">
    <source>
        <dbReference type="PROSITE" id="PS50109"/>
    </source>
</evidence>
<evidence type="ECO:0000256" key="5">
    <source>
        <dbReference type="ARBA" id="ARBA00022679"/>
    </source>
</evidence>
<dbReference type="GO" id="GO:0005886">
    <property type="term" value="C:plasma membrane"/>
    <property type="evidence" value="ECO:0007669"/>
    <property type="project" value="UniProtKB-SubCell"/>
</dbReference>
<evidence type="ECO:0000256" key="7">
    <source>
        <dbReference type="ARBA" id="ARBA00022777"/>
    </source>
</evidence>
<organism evidence="15 16">
    <name type="scientific">Atlantibacter subterraneus</name>
    <dbReference type="NCBI Taxonomy" id="255519"/>
    <lineage>
        <taxon>Bacteria</taxon>
        <taxon>Pseudomonadati</taxon>
        <taxon>Pseudomonadota</taxon>
        <taxon>Gammaproteobacteria</taxon>
        <taxon>Enterobacterales</taxon>
        <taxon>Enterobacteriaceae</taxon>
        <taxon>Atlantibacter</taxon>
    </lineage>
</organism>
<dbReference type="SMART" id="SM00304">
    <property type="entry name" value="HAMP"/>
    <property type="match status" value="1"/>
</dbReference>
<dbReference type="InterPro" id="IPR003594">
    <property type="entry name" value="HATPase_dom"/>
</dbReference>
<dbReference type="EMBL" id="RHXB01000002">
    <property type="protein sequence ID" value="RSE28729.1"/>
    <property type="molecule type" value="Genomic_DNA"/>
</dbReference>
<dbReference type="Proteomes" id="UP000275331">
    <property type="component" value="Unassembled WGS sequence"/>
</dbReference>
<evidence type="ECO:0000259" key="14">
    <source>
        <dbReference type="PROSITE" id="PS50885"/>
    </source>
</evidence>
<dbReference type="InterPro" id="IPR036097">
    <property type="entry name" value="HisK_dim/P_sf"/>
</dbReference>
<keyword evidence="4" id="KW-0597">Phosphoprotein</keyword>
<keyword evidence="5 15" id="KW-0808">Transferase</keyword>
<dbReference type="RefSeq" id="WP_125292053.1">
    <property type="nucleotide sequence ID" value="NZ_JAPTZM010000003.1"/>
</dbReference>
<dbReference type="SUPFAM" id="SSF55874">
    <property type="entry name" value="ATPase domain of HSP90 chaperone/DNA topoisomerase II/histidine kinase"/>
    <property type="match status" value="1"/>
</dbReference>
<dbReference type="SUPFAM" id="SSF47384">
    <property type="entry name" value="Homodimeric domain of signal transducing histidine kinase"/>
    <property type="match status" value="1"/>
</dbReference>
<evidence type="ECO:0000256" key="2">
    <source>
        <dbReference type="ARBA" id="ARBA00004429"/>
    </source>
</evidence>
<dbReference type="Pfam" id="PF00989">
    <property type="entry name" value="PAS"/>
    <property type="match status" value="1"/>
</dbReference>
<gene>
    <name evidence="15" type="primary">atoS</name>
    <name evidence="15" type="ORF">EGT71_04220</name>
</gene>
<dbReference type="InterPro" id="IPR036890">
    <property type="entry name" value="HATPase_C_sf"/>
</dbReference>
<dbReference type="SMART" id="SM00091">
    <property type="entry name" value="PAS"/>
    <property type="match status" value="1"/>
</dbReference>
<keyword evidence="10" id="KW-0812">Transmembrane</keyword>
<dbReference type="GO" id="GO:0006355">
    <property type="term" value="P:regulation of DNA-templated transcription"/>
    <property type="evidence" value="ECO:0007669"/>
    <property type="project" value="InterPro"/>
</dbReference>
<dbReference type="InterPro" id="IPR003661">
    <property type="entry name" value="HisK_dim/P_dom"/>
</dbReference>
<dbReference type="Pfam" id="PF02518">
    <property type="entry name" value="HATPase_c"/>
    <property type="match status" value="1"/>
</dbReference>
<evidence type="ECO:0000313" key="16">
    <source>
        <dbReference type="Proteomes" id="UP000275331"/>
    </source>
</evidence>
<evidence type="ECO:0000256" key="9">
    <source>
        <dbReference type="ARBA" id="ARBA00023012"/>
    </source>
</evidence>
<dbReference type="PROSITE" id="PS50113">
    <property type="entry name" value="PAC"/>
    <property type="match status" value="1"/>
</dbReference>
<evidence type="ECO:0000256" key="3">
    <source>
        <dbReference type="ARBA" id="ARBA00012438"/>
    </source>
</evidence>
<dbReference type="PANTHER" id="PTHR43065">
    <property type="entry name" value="SENSOR HISTIDINE KINASE"/>
    <property type="match status" value="1"/>
</dbReference>
<dbReference type="EC" id="2.7.13.3" evidence="3"/>
<evidence type="ECO:0000256" key="4">
    <source>
        <dbReference type="ARBA" id="ARBA00022553"/>
    </source>
</evidence>
<keyword evidence="10" id="KW-0472">Membrane</keyword>
<dbReference type="NCBIfam" id="TIGR00229">
    <property type="entry name" value="sensory_box"/>
    <property type="match status" value="1"/>
</dbReference>
<dbReference type="CDD" id="cd00130">
    <property type="entry name" value="PAS"/>
    <property type="match status" value="1"/>
</dbReference>
<dbReference type="Gene3D" id="1.10.287.130">
    <property type="match status" value="1"/>
</dbReference>
<evidence type="ECO:0000256" key="8">
    <source>
        <dbReference type="ARBA" id="ARBA00022840"/>
    </source>
</evidence>
<keyword evidence="6" id="KW-0547">Nucleotide-binding</keyword>
<dbReference type="SMART" id="SM00388">
    <property type="entry name" value="HisKA"/>
    <property type="match status" value="1"/>
</dbReference>
<dbReference type="SMART" id="SM00387">
    <property type="entry name" value="HATPase_c"/>
    <property type="match status" value="1"/>
</dbReference>
<comment type="caution">
    <text evidence="15">The sequence shown here is derived from an EMBL/GenBank/DDBJ whole genome shotgun (WGS) entry which is preliminary data.</text>
</comment>
<dbReference type="InterPro" id="IPR013767">
    <property type="entry name" value="PAS_fold"/>
</dbReference>
<dbReference type="CDD" id="cd00082">
    <property type="entry name" value="HisKA"/>
    <property type="match status" value="1"/>
</dbReference>
<evidence type="ECO:0000256" key="10">
    <source>
        <dbReference type="SAM" id="Phobius"/>
    </source>
</evidence>
<dbReference type="GO" id="GO:0000155">
    <property type="term" value="F:phosphorelay sensor kinase activity"/>
    <property type="evidence" value="ECO:0007669"/>
    <property type="project" value="InterPro"/>
</dbReference>
<keyword evidence="10" id="KW-1133">Transmembrane helix</keyword>
<dbReference type="Gene3D" id="3.30.450.20">
    <property type="entry name" value="PAS domain"/>
    <property type="match status" value="1"/>
</dbReference>
<proteinExistence type="predicted"/>
<keyword evidence="7 15" id="KW-0418">Kinase</keyword>
<dbReference type="GO" id="GO:0005524">
    <property type="term" value="F:ATP binding"/>
    <property type="evidence" value="ECO:0007669"/>
    <property type="project" value="UniProtKB-KW"/>
</dbReference>
<dbReference type="InterPro" id="IPR000014">
    <property type="entry name" value="PAS"/>
</dbReference>
<dbReference type="InterPro" id="IPR000700">
    <property type="entry name" value="PAS-assoc_C"/>
</dbReference>
<dbReference type="Pfam" id="PF00512">
    <property type="entry name" value="HisKA"/>
    <property type="match status" value="1"/>
</dbReference>
<comment type="catalytic activity">
    <reaction evidence="1">
        <text>ATP + protein L-histidine = ADP + protein N-phospho-L-histidine.</text>
        <dbReference type="EC" id="2.7.13.3"/>
    </reaction>
</comment>
<feature type="domain" description="PAS" evidence="12">
    <location>
        <begin position="258"/>
        <end position="303"/>
    </location>
</feature>
<dbReference type="PROSITE" id="PS50109">
    <property type="entry name" value="HIS_KIN"/>
    <property type="match status" value="1"/>
</dbReference>
<dbReference type="InterPro" id="IPR035965">
    <property type="entry name" value="PAS-like_dom_sf"/>
</dbReference>
<feature type="domain" description="Histidine kinase" evidence="11">
    <location>
        <begin position="393"/>
        <end position="600"/>
    </location>
</feature>
<protein>
    <recommendedName>
        <fullName evidence="3">histidine kinase</fullName>
        <ecNumber evidence="3">2.7.13.3</ecNumber>
    </recommendedName>
</protein>
<dbReference type="Gene3D" id="6.10.340.10">
    <property type="match status" value="1"/>
</dbReference>
<dbReference type="AlphaFoldDB" id="A0A3R9EQ82"/>
<dbReference type="Gene3D" id="3.30.565.10">
    <property type="entry name" value="Histidine kinase-like ATPase, C-terminal domain"/>
    <property type="match status" value="1"/>
</dbReference>
<dbReference type="PROSITE" id="PS50885">
    <property type="entry name" value="HAMP"/>
    <property type="match status" value="1"/>
</dbReference>
<comment type="subcellular location">
    <subcellularLocation>
        <location evidence="2">Cell inner membrane</location>
        <topology evidence="2">Multi-pass membrane protein</topology>
    </subcellularLocation>
</comment>
<name>A0A3R9EQ82_9ENTR</name>
<feature type="transmembrane region" description="Helical" evidence="10">
    <location>
        <begin position="12"/>
        <end position="33"/>
    </location>
</feature>
<dbReference type="InterPro" id="IPR004358">
    <property type="entry name" value="Sig_transdc_His_kin-like_C"/>
</dbReference>
<accession>A0A3R9EQ82</accession>
<feature type="transmembrane region" description="Helical" evidence="10">
    <location>
        <begin position="188"/>
        <end position="208"/>
    </location>
</feature>
<dbReference type="InterPro" id="IPR005467">
    <property type="entry name" value="His_kinase_dom"/>
</dbReference>
<keyword evidence="8" id="KW-0067">ATP-binding</keyword>
<dbReference type="SUPFAM" id="SSF55785">
    <property type="entry name" value="PYP-like sensor domain (PAS domain)"/>
    <property type="match status" value="1"/>
</dbReference>
<evidence type="ECO:0000256" key="6">
    <source>
        <dbReference type="ARBA" id="ARBA00022741"/>
    </source>
</evidence>
<evidence type="ECO:0000259" key="13">
    <source>
        <dbReference type="PROSITE" id="PS50113"/>
    </source>
</evidence>
<dbReference type="OrthoDB" id="1931120at2"/>
<evidence type="ECO:0000259" key="12">
    <source>
        <dbReference type="PROSITE" id="PS50112"/>
    </source>
</evidence>
<dbReference type="NCBIfam" id="NF008468">
    <property type="entry name" value="PRK11360.1"/>
    <property type="match status" value="1"/>
</dbReference>